<feature type="region of interest" description="Disordered" evidence="4">
    <location>
        <begin position="91"/>
        <end position="138"/>
    </location>
</feature>
<keyword evidence="3" id="KW-0175">Coiled coil</keyword>
<evidence type="ECO:0000256" key="4">
    <source>
        <dbReference type="SAM" id="MobiDB-lite"/>
    </source>
</evidence>
<dbReference type="InterPro" id="IPR041297">
    <property type="entry name" value="Crb2_Tudor"/>
</dbReference>
<dbReference type="Proteomes" id="UP000054771">
    <property type="component" value="Unassembled WGS sequence"/>
</dbReference>
<protein>
    <recommendedName>
        <fullName evidence="5">Tudor domain-containing protein</fullName>
    </recommendedName>
</protein>
<dbReference type="Pfam" id="PF18115">
    <property type="entry name" value="Tudor_3"/>
    <property type="match status" value="1"/>
</dbReference>
<gene>
    <name evidence="6" type="ORF">ASPCAL05591</name>
</gene>
<evidence type="ECO:0000256" key="2">
    <source>
        <dbReference type="ARBA" id="ARBA00023242"/>
    </source>
</evidence>
<dbReference type="OMA" id="CEAQWTD"/>
<proteinExistence type="predicted"/>
<evidence type="ECO:0000313" key="6">
    <source>
        <dbReference type="EMBL" id="CEL04462.1"/>
    </source>
</evidence>
<dbReference type="GO" id="GO:0005634">
    <property type="term" value="C:nucleus"/>
    <property type="evidence" value="ECO:0007669"/>
    <property type="project" value="UniProtKB-SubCell"/>
</dbReference>
<dbReference type="AlphaFoldDB" id="A0A0U5G1A1"/>
<dbReference type="InterPro" id="IPR002999">
    <property type="entry name" value="Tudor"/>
</dbReference>
<evidence type="ECO:0000256" key="1">
    <source>
        <dbReference type="ARBA" id="ARBA00004123"/>
    </source>
</evidence>
<feature type="coiled-coil region" evidence="3">
    <location>
        <begin position="39"/>
        <end position="89"/>
    </location>
</feature>
<feature type="domain" description="Tudor" evidence="5">
    <location>
        <begin position="138"/>
        <end position="201"/>
    </location>
</feature>
<dbReference type="OrthoDB" id="79171at2759"/>
<sequence length="357" mass="38627">MSILAVTEKDHVRRSPLRNPRLSDALSVPHQTASFAKYVAALEAEVKEFKLQLETVQSSLQVDPDNTELQSLKAELEELINLTETSIAELKPAAPAKPAPVGRPKGPTRDEYASNNKSNFRSPTVEQSEESPAPTPASFSVNEHVLARWTSGDNSFYPARITSITGSSSNPVYIVSFKSYGTVESLTAKDLKPISNSDSRKRKADGSPGSSSTHSPVPQPPHASVISAAADINPALATQARKEPSKATDGPARPTKAARKVKANKELEEGKNKWKDFANKSKYGKKKESMFRTGEGVNARAKLASPVPDNKCAKTPLELATFTNREKKTCIKLDTVLGLAGSLFVMIYGRHITSSSK</sequence>
<keyword evidence="2" id="KW-0539">Nucleus</keyword>
<accession>A0A0U5G1A1</accession>
<dbReference type="PANTHER" id="PTHR46297">
    <property type="entry name" value="ZINC FINGER CCCH-TYPE WITH G PATCH DOMAIN-CONTAINING PROTEIN"/>
    <property type="match status" value="1"/>
</dbReference>
<dbReference type="PROSITE" id="PS50304">
    <property type="entry name" value="TUDOR"/>
    <property type="match status" value="1"/>
</dbReference>
<organism evidence="6 7">
    <name type="scientific">Aspergillus calidoustus</name>
    <dbReference type="NCBI Taxonomy" id="454130"/>
    <lineage>
        <taxon>Eukaryota</taxon>
        <taxon>Fungi</taxon>
        <taxon>Dikarya</taxon>
        <taxon>Ascomycota</taxon>
        <taxon>Pezizomycotina</taxon>
        <taxon>Eurotiomycetes</taxon>
        <taxon>Eurotiomycetidae</taxon>
        <taxon>Eurotiales</taxon>
        <taxon>Aspergillaceae</taxon>
        <taxon>Aspergillus</taxon>
        <taxon>Aspergillus subgen. Nidulantes</taxon>
    </lineage>
</organism>
<dbReference type="Gene3D" id="2.30.30.140">
    <property type="match status" value="1"/>
</dbReference>
<name>A0A0U5G1A1_ASPCI</name>
<dbReference type="PANTHER" id="PTHR46297:SF2">
    <property type="entry name" value="TUDOR DOMAIN-CONTAINING PROTEIN"/>
    <property type="match status" value="1"/>
</dbReference>
<dbReference type="SMART" id="SM00333">
    <property type="entry name" value="TUDOR"/>
    <property type="match status" value="1"/>
</dbReference>
<dbReference type="EMBL" id="CDMC01000004">
    <property type="protein sequence ID" value="CEL04462.1"/>
    <property type="molecule type" value="Genomic_DNA"/>
</dbReference>
<dbReference type="SUPFAM" id="SSF63748">
    <property type="entry name" value="Tudor/PWWP/MBT"/>
    <property type="match status" value="1"/>
</dbReference>
<feature type="compositionally biased region" description="Low complexity" evidence="4">
    <location>
        <begin position="91"/>
        <end position="100"/>
    </location>
</feature>
<feature type="region of interest" description="Disordered" evidence="4">
    <location>
        <begin position="191"/>
        <end position="223"/>
    </location>
</feature>
<comment type="subcellular location">
    <subcellularLocation>
        <location evidence="1">Nucleus</location>
    </subcellularLocation>
</comment>
<evidence type="ECO:0000313" key="7">
    <source>
        <dbReference type="Proteomes" id="UP000054771"/>
    </source>
</evidence>
<dbReference type="CDD" id="cd20446">
    <property type="entry name" value="Tudor_SpSPF30-like"/>
    <property type="match status" value="1"/>
</dbReference>
<feature type="compositionally biased region" description="Polar residues" evidence="4">
    <location>
        <begin position="113"/>
        <end position="126"/>
    </location>
</feature>
<keyword evidence="7" id="KW-1185">Reference proteome</keyword>
<evidence type="ECO:0000256" key="3">
    <source>
        <dbReference type="SAM" id="Coils"/>
    </source>
</evidence>
<dbReference type="STRING" id="454130.A0A0U5G1A1"/>
<feature type="region of interest" description="Disordered" evidence="4">
    <location>
        <begin position="238"/>
        <end position="267"/>
    </location>
</feature>
<evidence type="ECO:0000259" key="5">
    <source>
        <dbReference type="PROSITE" id="PS50304"/>
    </source>
</evidence>
<reference evidence="7" key="1">
    <citation type="journal article" date="2016" name="Genome Announc.">
        <title>Draft genome sequences of fungus Aspergillus calidoustus.</title>
        <authorList>
            <person name="Horn F."/>
            <person name="Linde J."/>
            <person name="Mattern D.J."/>
            <person name="Walther G."/>
            <person name="Guthke R."/>
            <person name="Scherlach K."/>
            <person name="Martin K."/>
            <person name="Brakhage A.A."/>
            <person name="Petzke L."/>
            <person name="Valiante V."/>
        </authorList>
    </citation>
    <scope>NUCLEOTIDE SEQUENCE [LARGE SCALE GENOMIC DNA]</scope>
    <source>
        <strain evidence="7">SF006504</strain>
    </source>
</reference>